<dbReference type="GO" id="GO:0000794">
    <property type="term" value="C:condensed nuclear chromosome"/>
    <property type="evidence" value="ECO:0007669"/>
    <property type="project" value="TreeGrafter"/>
</dbReference>
<evidence type="ECO:0000256" key="4">
    <source>
        <dbReference type="ARBA" id="ARBA00009439"/>
    </source>
</evidence>
<feature type="coiled-coil region" evidence="21">
    <location>
        <begin position="901"/>
        <end position="928"/>
    </location>
</feature>
<evidence type="ECO:0000313" key="23">
    <source>
        <dbReference type="EMBL" id="KAK9933045.1"/>
    </source>
</evidence>
<dbReference type="SUPFAM" id="SSF52540">
    <property type="entry name" value="P-loop containing nucleoside triphosphate hydrolases"/>
    <property type="match status" value="1"/>
</dbReference>
<keyword evidence="24" id="KW-1185">Reference proteome</keyword>
<dbReference type="PANTHER" id="PTHR18867">
    <property type="entry name" value="RAD50"/>
    <property type="match status" value="1"/>
</dbReference>
<dbReference type="GO" id="GO:0043047">
    <property type="term" value="F:single-stranded telomeric DNA binding"/>
    <property type="evidence" value="ECO:0007669"/>
    <property type="project" value="TreeGrafter"/>
</dbReference>
<evidence type="ECO:0000256" key="10">
    <source>
        <dbReference type="ARBA" id="ARBA00022801"/>
    </source>
</evidence>
<dbReference type="GO" id="GO:0030870">
    <property type="term" value="C:Mre11 complex"/>
    <property type="evidence" value="ECO:0007669"/>
    <property type="project" value="TreeGrafter"/>
</dbReference>
<dbReference type="GO" id="GO:0003691">
    <property type="term" value="F:double-stranded telomeric DNA binding"/>
    <property type="evidence" value="ECO:0007669"/>
    <property type="project" value="TreeGrafter"/>
</dbReference>
<comment type="caution">
    <text evidence="23">The sequence shown here is derived from an EMBL/GenBank/DDBJ whole genome shotgun (WGS) entry which is preliminary data.</text>
</comment>
<organism evidence="23 24">
    <name type="scientific">Rubus argutus</name>
    <name type="common">Southern blackberry</name>
    <dbReference type="NCBI Taxonomy" id="59490"/>
    <lineage>
        <taxon>Eukaryota</taxon>
        <taxon>Viridiplantae</taxon>
        <taxon>Streptophyta</taxon>
        <taxon>Embryophyta</taxon>
        <taxon>Tracheophyta</taxon>
        <taxon>Spermatophyta</taxon>
        <taxon>Magnoliopsida</taxon>
        <taxon>eudicotyledons</taxon>
        <taxon>Gunneridae</taxon>
        <taxon>Pentapetalae</taxon>
        <taxon>rosids</taxon>
        <taxon>fabids</taxon>
        <taxon>Rosales</taxon>
        <taxon>Rosaceae</taxon>
        <taxon>Rosoideae</taxon>
        <taxon>Rosoideae incertae sedis</taxon>
        <taxon>Rubus</taxon>
    </lineage>
</organism>
<keyword evidence="18" id="KW-0131">Cell cycle</keyword>
<evidence type="ECO:0000256" key="2">
    <source>
        <dbReference type="ARBA" id="ARBA00004123"/>
    </source>
</evidence>
<dbReference type="InterPro" id="IPR027417">
    <property type="entry name" value="P-loop_NTPase"/>
</dbReference>
<evidence type="ECO:0000256" key="5">
    <source>
        <dbReference type="ARBA" id="ARBA00017893"/>
    </source>
</evidence>
<evidence type="ECO:0000256" key="7">
    <source>
        <dbReference type="ARBA" id="ARBA00022723"/>
    </source>
</evidence>
<comment type="cofactor">
    <cofactor evidence="1">
        <name>Zn(2+)</name>
        <dbReference type="ChEBI" id="CHEBI:29105"/>
    </cofactor>
</comment>
<comment type="similarity">
    <text evidence="4">Belongs to the SMC family. RAD50 subfamily.</text>
</comment>
<dbReference type="GO" id="GO:0016887">
    <property type="term" value="F:ATP hydrolysis activity"/>
    <property type="evidence" value="ECO:0007669"/>
    <property type="project" value="InterPro"/>
</dbReference>
<feature type="coiled-coil region" evidence="21">
    <location>
        <begin position="580"/>
        <end position="625"/>
    </location>
</feature>
<sequence length="937" mass="108886">MSTVDKMLIKGIRSFDPENKHVITFFKPLTLIVGPNGAGKTTIIECLKLSCTGELPPNARSGHSFIHDPKVAGETETKGQIKLRFKTAAGKDVVCIRSFQLTQKASKMEYKAIESVLQTINPHTGEKVCLSYRCADMDREIPALMGVSKAILENVIFAHQDEANWPLQDPSTLKKKFDDIFSATRYTKALEVIKKLHKDQAHEIKTYKLKLENLQTLKDAAYERRESIAQDEEKIESAKNLMQDLEGSIRDLDTKIHNAGETLKCLRNLQDQLSMKKAERSTRFKEQQRQYGDLAEENEDTDEELMEWKTKFEDRIRDLGIKIRKLEREQDDTKTKSNFLTQTIKDSIWQISKLQNEAEVHLSLKNERDSTIQNFFARHNLGSLPNPPFNNEVALNLTNRIKSRLCDLEKDLQEKKKSNETELKTAWDRYMDANDRWKLKEAQKQAKAEIKNGLLKRIEEKKNERDSFESKVSNCDLSRIDEKERACELRLTERQTSLLLENLIQPYVKSRVRDDRVILSHKKTDLETQKKKHKKIIDDYRDRIRGVLKGRLPPDKDLKSEITQALRAVTMEFEDLSTKSHEVEKEVNMFQMKIQEVNNNLSKHRKDLESKRRYIESRLQALDQQSFTVDCYTKVLDSAKEKRDLHKRNTTLQMVCDRCLILSKELLVPIIFVLAVNALSLQKRNEFVKKQKVKAANSSEQIKVLLVESSSADSFFQQVDKLRMFYEEYIKIGKEAIPNAEKELSKLTEEMEQKSQALDDVLAVSAQTISRTTNTPEGHDDLEYKLDLQGPGARSLEDIQLELTNLQSKKDNLHGELEKLREEQRYMEADLSNIQMRWHSVREEKIRAASMFRDFERTEEELERLTEEKSQIDLDEKLLAEALGPLSREKDKLLGDYNEVKAELGCQYEEQAEQSRNYKQEVDELLKIISKIKEYMI</sequence>
<dbReference type="GO" id="GO:0000722">
    <property type="term" value="P:telomere maintenance via recombination"/>
    <property type="evidence" value="ECO:0007669"/>
    <property type="project" value="TreeGrafter"/>
</dbReference>
<keyword evidence="9" id="KW-0227">DNA damage</keyword>
<protein>
    <recommendedName>
        <fullName evidence="5">DNA repair protein RAD50</fullName>
    </recommendedName>
</protein>
<evidence type="ECO:0000259" key="22">
    <source>
        <dbReference type="Pfam" id="PF13476"/>
    </source>
</evidence>
<proteinExistence type="inferred from homology"/>
<comment type="catalytic activity">
    <reaction evidence="19">
        <text>ATP + H2O = ADP + phosphate + H(+)</text>
        <dbReference type="Rhea" id="RHEA:13065"/>
        <dbReference type="ChEBI" id="CHEBI:15377"/>
        <dbReference type="ChEBI" id="CHEBI:15378"/>
        <dbReference type="ChEBI" id="CHEBI:30616"/>
        <dbReference type="ChEBI" id="CHEBI:43474"/>
        <dbReference type="ChEBI" id="CHEBI:456216"/>
    </reaction>
</comment>
<dbReference type="InterPro" id="IPR038729">
    <property type="entry name" value="Rad50/SbcC_AAA"/>
</dbReference>
<dbReference type="Pfam" id="PF13476">
    <property type="entry name" value="AAA_23"/>
    <property type="match status" value="1"/>
</dbReference>
<feature type="coiled-coil region" evidence="21">
    <location>
        <begin position="796"/>
        <end position="875"/>
    </location>
</feature>
<evidence type="ECO:0000256" key="12">
    <source>
        <dbReference type="ARBA" id="ARBA00022840"/>
    </source>
</evidence>
<dbReference type="Proteomes" id="UP001457282">
    <property type="component" value="Unassembled WGS sequence"/>
</dbReference>
<evidence type="ECO:0000256" key="11">
    <source>
        <dbReference type="ARBA" id="ARBA00022833"/>
    </source>
</evidence>
<evidence type="ECO:0000256" key="15">
    <source>
        <dbReference type="ARBA" id="ARBA00023204"/>
    </source>
</evidence>
<keyword evidence="6" id="KW-0158">Chromosome</keyword>
<evidence type="ECO:0000256" key="17">
    <source>
        <dbReference type="ARBA" id="ARBA00023254"/>
    </source>
</evidence>
<feature type="coiled-coil region" evidence="21">
    <location>
        <begin position="730"/>
        <end position="764"/>
    </location>
</feature>
<dbReference type="Gene3D" id="3.40.50.300">
    <property type="entry name" value="P-loop containing nucleotide triphosphate hydrolases"/>
    <property type="match status" value="1"/>
</dbReference>
<evidence type="ECO:0000256" key="18">
    <source>
        <dbReference type="ARBA" id="ARBA00023306"/>
    </source>
</evidence>
<feature type="coiled-coil region" evidence="21">
    <location>
        <begin position="284"/>
        <end position="336"/>
    </location>
</feature>
<keyword evidence="14 21" id="KW-0175">Coiled coil</keyword>
<keyword evidence="8" id="KW-0547">Nucleotide-binding</keyword>
<keyword evidence="15" id="KW-0234">DNA repair</keyword>
<keyword evidence="13" id="KW-0460">Magnesium</keyword>
<evidence type="ECO:0000313" key="24">
    <source>
        <dbReference type="Proteomes" id="UP001457282"/>
    </source>
</evidence>
<keyword evidence="17" id="KW-0469">Meiosis</keyword>
<evidence type="ECO:0000256" key="21">
    <source>
        <dbReference type="SAM" id="Coils"/>
    </source>
</evidence>
<accession>A0AAW1XBD0</accession>
<dbReference type="GO" id="GO:0007004">
    <property type="term" value="P:telomere maintenance via telomerase"/>
    <property type="evidence" value="ECO:0007669"/>
    <property type="project" value="TreeGrafter"/>
</dbReference>
<evidence type="ECO:0000256" key="13">
    <source>
        <dbReference type="ARBA" id="ARBA00022842"/>
    </source>
</evidence>
<evidence type="ECO:0000256" key="8">
    <source>
        <dbReference type="ARBA" id="ARBA00022741"/>
    </source>
</evidence>
<evidence type="ECO:0000256" key="14">
    <source>
        <dbReference type="ARBA" id="ARBA00023054"/>
    </source>
</evidence>
<keyword evidence="10" id="KW-0378">Hydrolase</keyword>
<keyword evidence="7" id="KW-0479">Metal-binding</keyword>
<reference evidence="23 24" key="1">
    <citation type="journal article" date="2023" name="G3 (Bethesda)">
        <title>A chromosome-length genome assembly and annotation of blackberry (Rubus argutus, cv. 'Hillquist').</title>
        <authorList>
            <person name="Bruna T."/>
            <person name="Aryal R."/>
            <person name="Dudchenko O."/>
            <person name="Sargent D.J."/>
            <person name="Mead D."/>
            <person name="Buti M."/>
            <person name="Cavallini A."/>
            <person name="Hytonen T."/>
            <person name="Andres J."/>
            <person name="Pham M."/>
            <person name="Weisz D."/>
            <person name="Mascagni F."/>
            <person name="Usai G."/>
            <person name="Natali L."/>
            <person name="Bassil N."/>
            <person name="Fernandez G.E."/>
            <person name="Lomsadze A."/>
            <person name="Armour M."/>
            <person name="Olukolu B."/>
            <person name="Poorten T."/>
            <person name="Britton C."/>
            <person name="Davik J."/>
            <person name="Ashrafi H."/>
            <person name="Aiden E.L."/>
            <person name="Borodovsky M."/>
            <person name="Worthington M."/>
        </authorList>
    </citation>
    <scope>NUCLEOTIDE SEQUENCE [LARGE SCALE GENOMIC DNA]</scope>
    <source>
        <strain evidence="23">PI 553951</strain>
    </source>
</reference>
<evidence type="ECO:0000256" key="6">
    <source>
        <dbReference type="ARBA" id="ARBA00022454"/>
    </source>
</evidence>
<evidence type="ECO:0000256" key="3">
    <source>
        <dbReference type="ARBA" id="ARBA00004286"/>
    </source>
</evidence>
<name>A0AAW1XBD0_RUBAR</name>
<evidence type="ECO:0000256" key="16">
    <source>
        <dbReference type="ARBA" id="ARBA00023242"/>
    </source>
</evidence>
<dbReference type="EMBL" id="JBEDUW010000004">
    <property type="protein sequence ID" value="KAK9933045.1"/>
    <property type="molecule type" value="Genomic_DNA"/>
</dbReference>
<evidence type="ECO:0000256" key="19">
    <source>
        <dbReference type="ARBA" id="ARBA00049360"/>
    </source>
</evidence>
<evidence type="ECO:0000256" key="1">
    <source>
        <dbReference type="ARBA" id="ARBA00001947"/>
    </source>
</evidence>
<evidence type="ECO:0000256" key="20">
    <source>
        <dbReference type="ARBA" id="ARBA00064981"/>
    </source>
</evidence>
<keyword evidence="16" id="KW-0539">Nucleus</keyword>
<dbReference type="PANTHER" id="PTHR18867:SF12">
    <property type="entry name" value="DNA REPAIR PROTEIN RAD50"/>
    <property type="match status" value="1"/>
</dbReference>
<dbReference type="GO" id="GO:0046872">
    <property type="term" value="F:metal ion binding"/>
    <property type="evidence" value="ECO:0007669"/>
    <property type="project" value="UniProtKB-KW"/>
</dbReference>
<evidence type="ECO:0000256" key="9">
    <source>
        <dbReference type="ARBA" id="ARBA00022763"/>
    </source>
</evidence>
<keyword evidence="12" id="KW-0067">ATP-binding</keyword>
<dbReference type="GO" id="GO:0005524">
    <property type="term" value="F:ATP binding"/>
    <property type="evidence" value="ECO:0007669"/>
    <property type="project" value="UniProtKB-KW"/>
</dbReference>
<keyword evidence="11" id="KW-0862">Zinc</keyword>
<comment type="subunit">
    <text evidence="20">Component of the MRN complex composed of two heterodimers RAD50 and MRE11 associated with a single NBS1.</text>
</comment>
<dbReference type="FunFam" id="3.40.50.300:FF:001649">
    <property type="entry name" value="DNA repair protein RAD50"/>
    <property type="match status" value="1"/>
</dbReference>
<dbReference type="GO" id="GO:0006302">
    <property type="term" value="P:double-strand break repair"/>
    <property type="evidence" value="ECO:0007669"/>
    <property type="project" value="InterPro"/>
</dbReference>
<feature type="domain" description="Rad50/SbcC-type AAA" evidence="22">
    <location>
        <begin position="6"/>
        <end position="226"/>
    </location>
</feature>
<dbReference type="GO" id="GO:0070192">
    <property type="term" value="P:chromosome organization involved in meiotic cell cycle"/>
    <property type="evidence" value="ECO:0007669"/>
    <property type="project" value="TreeGrafter"/>
</dbReference>
<gene>
    <name evidence="23" type="ORF">M0R45_020258</name>
</gene>
<dbReference type="GO" id="GO:0051880">
    <property type="term" value="F:G-quadruplex DNA binding"/>
    <property type="evidence" value="ECO:0007669"/>
    <property type="project" value="TreeGrafter"/>
</dbReference>
<feature type="coiled-coil region" evidence="21">
    <location>
        <begin position="204"/>
        <end position="255"/>
    </location>
</feature>
<comment type="subcellular location">
    <subcellularLocation>
        <location evidence="3">Chromosome</location>
    </subcellularLocation>
    <subcellularLocation>
        <location evidence="2">Nucleus</location>
    </subcellularLocation>
</comment>
<dbReference type="AlphaFoldDB" id="A0AAW1XBD0"/>